<feature type="active site" evidence="3">
    <location>
        <position position="175"/>
    </location>
</feature>
<dbReference type="OrthoDB" id="7340804at2"/>
<evidence type="ECO:0000256" key="1">
    <source>
        <dbReference type="ARBA" id="ARBA00023002"/>
    </source>
</evidence>
<dbReference type="InterPro" id="IPR013328">
    <property type="entry name" value="6PGD_dom2"/>
</dbReference>
<dbReference type="InterPro" id="IPR029154">
    <property type="entry name" value="HIBADH-like_NADP-bd"/>
</dbReference>
<dbReference type="PROSITE" id="PS00895">
    <property type="entry name" value="3_HYDROXYISOBUT_DH"/>
    <property type="match status" value="1"/>
</dbReference>
<feature type="domain" description="6-phosphogluconate dehydrogenase NADP-binding" evidence="4">
    <location>
        <begin position="7"/>
        <end position="166"/>
    </location>
</feature>
<comment type="caution">
    <text evidence="6">The sequence shown here is derived from an EMBL/GenBank/DDBJ whole genome shotgun (WGS) entry which is preliminary data.</text>
</comment>
<dbReference type="SUPFAM" id="SSF48179">
    <property type="entry name" value="6-phosphogluconate dehydrogenase C-terminal domain-like"/>
    <property type="match status" value="1"/>
</dbReference>
<dbReference type="EMBL" id="RJKX01000011">
    <property type="protein sequence ID" value="ROQ01195.1"/>
    <property type="molecule type" value="Genomic_DNA"/>
</dbReference>
<gene>
    <name evidence="6" type="ORF">EDC65_0373</name>
</gene>
<feature type="domain" description="3-hydroxyisobutyrate dehydrogenase-like NAD-binding" evidence="5">
    <location>
        <begin position="169"/>
        <end position="289"/>
    </location>
</feature>
<protein>
    <submittedName>
        <fullName evidence="6">4-hydroxybutyrate dehydrogenase/sulfolactaldehyde 3-reductase</fullName>
    </submittedName>
</protein>
<dbReference type="GO" id="GO:0016054">
    <property type="term" value="P:organic acid catabolic process"/>
    <property type="evidence" value="ECO:0007669"/>
    <property type="project" value="UniProtKB-ARBA"/>
</dbReference>
<dbReference type="InterPro" id="IPR002204">
    <property type="entry name" value="3-OH-isobutyrate_DH-rel_CS"/>
</dbReference>
<reference evidence="6 7" key="1">
    <citation type="submission" date="2018-11" db="EMBL/GenBank/DDBJ databases">
        <title>Genomic Encyclopedia of Type Strains, Phase IV (KMG-IV): sequencing the most valuable type-strain genomes for metagenomic binning, comparative biology and taxonomic classification.</title>
        <authorList>
            <person name="Goeker M."/>
        </authorList>
    </citation>
    <scope>NUCLEOTIDE SEQUENCE [LARGE SCALE GENOMIC DNA]</scope>
    <source>
        <strain evidence="6 7">DSM 5900</strain>
    </source>
</reference>
<dbReference type="AlphaFoldDB" id="A0A3N1MDK5"/>
<keyword evidence="1" id="KW-0560">Oxidoreductase</keyword>
<dbReference type="Gene3D" id="1.10.1040.10">
    <property type="entry name" value="N-(1-d-carboxylethyl)-l-norvaline Dehydrogenase, domain 2"/>
    <property type="match status" value="1"/>
</dbReference>
<dbReference type="RefSeq" id="WP_123687984.1">
    <property type="nucleotide sequence ID" value="NZ_AP019700.1"/>
</dbReference>
<evidence type="ECO:0000259" key="5">
    <source>
        <dbReference type="Pfam" id="PF14833"/>
    </source>
</evidence>
<dbReference type="Gene3D" id="3.40.50.720">
    <property type="entry name" value="NAD(P)-binding Rossmann-like Domain"/>
    <property type="match status" value="1"/>
</dbReference>
<dbReference type="InterPro" id="IPR008927">
    <property type="entry name" value="6-PGluconate_DH-like_C_sf"/>
</dbReference>
<dbReference type="Pfam" id="PF03446">
    <property type="entry name" value="NAD_binding_2"/>
    <property type="match status" value="1"/>
</dbReference>
<evidence type="ECO:0000256" key="3">
    <source>
        <dbReference type="PIRSR" id="PIRSR000103-1"/>
    </source>
</evidence>
<dbReference type="Proteomes" id="UP000278222">
    <property type="component" value="Unassembled WGS sequence"/>
</dbReference>
<dbReference type="InterPro" id="IPR006115">
    <property type="entry name" value="6PGDH_NADP-bd"/>
</dbReference>
<dbReference type="GO" id="GO:0016616">
    <property type="term" value="F:oxidoreductase activity, acting on the CH-OH group of donors, NAD or NADP as acceptor"/>
    <property type="evidence" value="ECO:0007669"/>
    <property type="project" value="TreeGrafter"/>
</dbReference>
<sequence length="302" mass="30910">MAASAERIGFVGLGNMGGPMATNLATKGHQVTVLDRVPARSEKVAAAGAAIAPDLQALIGRSDILVTMLPDTPDVEAVVAGPDGLLRHGRPGMLHLDTSTIAPEASRSMAERLGQAGIAFVDAGVGRSPAHAERGECLFMVGATDADLARIMPVLEAMGTKIIHAGPPGSGIGLKIVNNYVAMCLCQLNAEAFTLAAKLGLPARTLFEVMTNSLSSNDHLKLYWPTKALAGDIEPGFALDLAYKDLSIGVGAAAAVGAPAHVGTAVRAAMERARSELGLGGRDVTALLQAAADEAGIEAPRL</sequence>
<dbReference type="PANTHER" id="PTHR22981:SF7">
    <property type="entry name" value="3-HYDROXYISOBUTYRATE DEHYDROGENASE, MITOCHONDRIAL"/>
    <property type="match status" value="1"/>
</dbReference>
<evidence type="ECO:0000313" key="6">
    <source>
        <dbReference type="EMBL" id="ROQ01195.1"/>
    </source>
</evidence>
<dbReference type="PIRSF" id="PIRSF000103">
    <property type="entry name" value="HIBADH"/>
    <property type="match status" value="1"/>
</dbReference>
<dbReference type="GO" id="GO:0050661">
    <property type="term" value="F:NADP binding"/>
    <property type="evidence" value="ECO:0007669"/>
    <property type="project" value="InterPro"/>
</dbReference>
<dbReference type="InterPro" id="IPR036291">
    <property type="entry name" value="NAD(P)-bd_dom_sf"/>
</dbReference>
<evidence type="ECO:0000313" key="7">
    <source>
        <dbReference type="Proteomes" id="UP000278222"/>
    </source>
</evidence>
<evidence type="ECO:0000259" key="4">
    <source>
        <dbReference type="Pfam" id="PF03446"/>
    </source>
</evidence>
<organism evidence="6 7">
    <name type="scientific">Stella humosa</name>
    <dbReference type="NCBI Taxonomy" id="94"/>
    <lineage>
        <taxon>Bacteria</taxon>
        <taxon>Pseudomonadati</taxon>
        <taxon>Pseudomonadota</taxon>
        <taxon>Alphaproteobacteria</taxon>
        <taxon>Rhodospirillales</taxon>
        <taxon>Stellaceae</taxon>
        <taxon>Stella</taxon>
    </lineage>
</organism>
<dbReference type="InterPro" id="IPR015815">
    <property type="entry name" value="HIBADH-related"/>
</dbReference>
<keyword evidence="2" id="KW-0520">NAD</keyword>
<name>A0A3N1MDK5_9PROT</name>
<dbReference type="GO" id="GO:0051287">
    <property type="term" value="F:NAD binding"/>
    <property type="evidence" value="ECO:0007669"/>
    <property type="project" value="InterPro"/>
</dbReference>
<evidence type="ECO:0000256" key="2">
    <source>
        <dbReference type="ARBA" id="ARBA00023027"/>
    </source>
</evidence>
<dbReference type="PANTHER" id="PTHR22981">
    <property type="entry name" value="3-HYDROXYISOBUTYRATE DEHYDROGENASE-RELATED"/>
    <property type="match status" value="1"/>
</dbReference>
<keyword evidence="7" id="KW-1185">Reference proteome</keyword>
<proteinExistence type="predicted"/>
<dbReference type="Pfam" id="PF14833">
    <property type="entry name" value="NAD_binding_11"/>
    <property type="match status" value="1"/>
</dbReference>
<accession>A0A3N1MDK5</accession>
<dbReference type="SUPFAM" id="SSF51735">
    <property type="entry name" value="NAD(P)-binding Rossmann-fold domains"/>
    <property type="match status" value="1"/>
</dbReference>